<proteinExistence type="predicted"/>
<accession>A0A8E0UXH8</accession>
<evidence type="ECO:0000256" key="4">
    <source>
        <dbReference type="SAM" id="MobiDB-lite"/>
    </source>
</evidence>
<evidence type="ECO:0000256" key="1">
    <source>
        <dbReference type="ARBA" id="ARBA00022723"/>
    </source>
</evidence>
<dbReference type="InterPro" id="IPR043145">
    <property type="entry name" value="Znf_ZZ_sf"/>
</dbReference>
<protein>
    <recommendedName>
        <fullName evidence="5">ZZ-type domain-containing protein</fullName>
    </recommendedName>
</protein>
<dbReference type="Proteomes" id="UP000036893">
    <property type="component" value="Unassembled WGS sequence"/>
</dbReference>
<feature type="region of interest" description="Disordered" evidence="4">
    <location>
        <begin position="635"/>
        <end position="654"/>
    </location>
</feature>
<feature type="region of interest" description="Disordered" evidence="4">
    <location>
        <begin position="662"/>
        <end position="682"/>
    </location>
</feature>
<keyword evidence="2" id="KW-0863">Zinc-finger</keyword>
<feature type="domain" description="ZZ-type" evidence="5">
    <location>
        <begin position="523"/>
        <end position="568"/>
    </location>
</feature>
<sequence length="682" mass="78037">MRLFNATTHQLTDFLGETIPPYAILSHRWQDEEVIFQDIVSGTAPTKKGYEKITQCCAQALRDNLGYIWVDTFCIDKTSSAELSEALNSMYEWYQNAEVCYAYLCDVAETTVSASEGSGGFSNSVWFTRGWTLQELLAPTRVEFFNADWRPLGSKAELKGIIAGITRIQEEVLDGTLRPQELSIAQRMSWASDRVTTKVEDMAYSLLGLFEINMPMLYGEGKRAFIRLQEEIMRQSDDQTLFAWKSPNSSADNTYRGLLAQSPADFKESGEFVQPQQRFNRTPFALTNMGINIELAVVHWTMDVYLAALDCETQSRKKRVGIFLAPLPQDNQYARVMCAGDDLPDFPADMKSEYRKVYVRQRIAGTPKAPERMYGFWLRQFPPAWKGTHSQFEVTAYHPWDDKERKLCIPPGKRGTAGIIRYSTRENHVVNLRVGFDAMLNPVVQYGGSLMTDARWKARDPDAFEVQMADDWMDERRECVYIGDRNHGLNLNDGIIRILVLEEVVKGERMWVVYIAEPENGVWHKDCVCDGCRLTVFGTRYRCKTCPGFDYCSDCFQNARRTHPGHSFQEDKPVWHAAVYCDWCSEVSLLLSPIVLRLTPQGIYGTRYKCKDCRDFDLCCYCMKESEKIHPGHRFSEIERPGGQPREARSVRVQDTVSISQLQRITNDRGASSRSGPRRSSQ</sequence>
<dbReference type="PANTHER" id="PTHR10622">
    <property type="entry name" value="HET DOMAIN-CONTAINING PROTEIN"/>
    <property type="match status" value="1"/>
</dbReference>
<evidence type="ECO:0000259" key="5">
    <source>
        <dbReference type="SMART" id="SM00291"/>
    </source>
</evidence>
<feature type="domain" description="ZZ-type" evidence="5">
    <location>
        <begin position="601"/>
        <end position="635"/>
    </location>
</feature>
<dbReference type="InterPro" id="IPR010730">
    <property type="entry name" value="HET"/>
</dbReference>
<evidence type="ECO:0000313" key="6">
    <source>
        <dbReference type="EMBL" id="GIC85390.1"/>
    </source>
</evidence>
<keyword evidence="3" id="KW-0862">Zinc</keyword>
<evidence type="ECO:0000256" key="3">
    <source>
        <dbReference type="ARBA" id="ARBA00022833"/>
    </source>
</evidence>
<reference evidence="6" key="2">
    <citation type="submission" date="2021-01" db="EMBL/GenBank/DDBJ databases">
        <title>Pan-genome distribution and transcriptional activeness of fungal secondary metabolism genes in Aspergillus section Fumigati.</title>
        <authorList>
            <person name="Takahashi H."/>
            <person name="Umemura M."/>
            <person name="Ninomiya A."/>
            <person name="Kusuya Y."/>
            <person name="Urayama S."/>
            <person name="Shimizu M."/>
            <person name="Watanabe A."/>
            <person name="Kamei K."/>
            <person name="Yaguchi T."/>
            <person name="Hagiwara D."/>
        </authorList>
    </citation>
    <scope>NUCLEOTIDE SEQUENCE</scope>
    <source>
        <strain evidence="6">IFM 46973</strain>
    </source>
</reference>
<dbReference type="SMART" id="SM00291">
    <property type="entry name" value="ZnF_ZZ"/>
    <property type="match status" value="2"/>
</dbReference>
<evidence type="ECO:0000313" key="7">
    <source>
        <dbReference type="Proteomes" id="UP000036893"/>
    </source>
</evidence>
<dbReference type="EMBL" id="BBXM02000001">
    <property type="protein sequence ID" value="GIC85390.1"/>
    <property type="molecule type" value="Genomic_DNA"/>
</dbReference>
<dbReference type="GeneID" id="66988697"/>
<dbReference type="Gene3D" id="3.30.60.90">
    <property type="match status" value="2"/>
</dbReference>
<gene>
    <name evidence="6" type="ORF">Aud_001221</name>
</gene>
<dbReference type="CDD" id="cd02340">
    <property type="entry name" value="ZZ_NBR1_like"/>
    <property type="match status" value="1"/>
</dbReference>
<dbReference type="PANTHER" id="PTHR10622:SF10">
    <property type="entry name" value="HET DOMAIN-CONTAINING PROTEIN"/>
    <property type="match status" value="1"/>
</dbReference>
<dbReference type="CDD" id="cd02249">
    <property type="entry name" value="ZZ"/>
    <property type="match status" value="1"/>
</dbReference>
<keyword evidence="1" id="KW-0479">Metal-binding</keyword>
<dbReference type="GO" id="GO:0008270">
    <property type="term" value="F:zinc ion binding"/>
    <property type="evidence" value="ECO:0007669"/>
    <property type="project" value="UniProtKB-KW"/>
</dbReference>
<dbReference type="RefSeq" id="XP_043142656.1">
    <property type="nucleotide sequence ID" value="XM_043286721.1"/>
</dbReference>
<dbReference type="AlphaFoldDB" id="A0A8E0UXH8"/>
<dbReference type="InterPro" id="IPR000433">
    <property type="entry name" value="Znf_ZZ"/>
</dbReference>
<comment type="caution">
    <text evidence="6">The sequence shown here is derived from an EMBL/GenBank/DDBJ whole genome shotgun (WGS) entry which is preliminary data.</text>
</comment>
<dbReference type="Pfam" id="PF26640">
    <property type="entry name" value="DUF8212"/>
    <property type="match status" value="1"/>
</dbReference>
<feature type="compositionally biased region" description="Low complexity" evidence="4">
    <location>
        <begin position="669"/>
        <end position="682"/>
    </location>
</feature>
<feature type="compositionally biased region" description="Basic and acidic residues" evidence="4">
    <location>
        <begin position="635"/>
        <end position="652"/>
    </location>
</feature>
<dbReference type="Pfam" id="PF06985">
    <property type="entry name" value="HET"/>
    <property type="match status" value="1"/>
</dbReference>
<dbReference type="Pfam" id="PF00569">
    <property type="entry name" value="ZZ"/>
    <property type="match status" value="2"/>
</dbReference>
<reference evidence="6" key="1">
    <citation type="journal article" date="2015" name="Genome Announc.">
        <title>Draft Genome Sequence of the Pathogenic Filamentous Fungus Aspergillus udagawae Strain IFM 46973T.</title>
        <authorList>
            <person name="Kusuya Y."/>
            <person name="Takahashi-Nakaguchi A."/>
            <person name="Takahashi H."/>
            <person name="Yaguchi T."/>
        </authorList>
    </citation>
    <scope>NUCLEOTIDE SEQUENCE</scope>
    <source>
        <strain evidence="6">IFM 46973</strain>
    </source>
</reference>
<dbReference type="SUPFAM" id="SSF57850">
    <property type="entry name" value="RING/U-box"/>
    <property type="match status" value="2"/>
</dbReference>
<evidence type="ECO:0000256" key="2">
    <source>
        <dbReference type="ARBA" id="ARBA00022771"/>
    </source>
</evidence>
<dbReference type="InterPro" id="IPR058525">
    <property type="entry name" value="DUF8212"/>
</dbReference>
<name>A0A8E0UXH8_9EURO</name>
<organism evidence="6 7">
    <name type="scientific">Aspergillus udagawae</name>
    <dbReference type="NCBI Taxonomy" id="91492"/>
    <lineage>
        <taxon>Eukaryota</taxon>
        <taxon>Fungi</taxon>
        <taxon>Dikarya</taxon>
        <taxon>Ascomycota</taxon>
        <taxon>Pezizomycotina</taxon>
        <taxon>Eurotiomycetes</taxon>
        <taxon>Eurotiomycetidae</taxon>
        <taxon>Eurotiales</taxon>
        <taxon>Aspergillaceae</taxon>
        <taxon>Aspergillus</taxon>
        <taxon>Aspergillus subgen. Fumigati</taxon>
    </lineage>
</organism>